<dbReference type="InterPro" id="IPR029787">
    <property type="entry name" value="Nucleotide_cyclase"/>
</dbReference>
<dbReference type="InterPro" id="IPR000160">
    <property type="entry name" value="GGDEF_dom"/>
</dbReference>
<keyword evidence="5" id="KW-1185">Reference proteome</keyword>
<feature type="transmembrane region" description="Helical" evidence="1">
    <location>
        <begin position="178"/>
        <end position="195"/>
    </location>
</feature>
<evidence type="ECO:0000256" key="1">
    <source>
        <dbReference type="SAM" id="Phobius"/>
    </source>
</evidence>
<feature type="transmembrane region" description="Helical" evidence="1">
    <location>
        <begin position="276"/>
        <end position="293"/>
    </location>
</feature>
<dbReference type="NCBIfam" id="TIGR00254">
    <property type="entry name" value="GGDEF"/>
    <property type="match status" value="1"/>
</dbReference>
<feature type="transmembrane region" description="Helical" evidence="1">
    <location>
        <begin position="72"/>
        <end position="97"/>
    </location>
</feature>
<protein>
    <submittedName>
        <fullName evidence="4">EAL domain-containing protein</fullName>
    </submittedName>
</protein>
<dbReference type="PROSITE" id="PS50883">
    <property type="entry name" value="EAL"/>
    <property type="match status" value="1"/>
</dbReference>
<comment type="caution">
    <text evidence="4">The sequence shown here is derived from an EMBL/GenBank/DDBJ whole genome shotgun (WGS) entry which is preliminary data.</text>
</comment>
<evidence type="ECO:0000259" key="2">
    <source>
        <dbReference type="PROSITE" id="PS50883"/>
    </source>
</evidence>
<sequence>MIISIRERLISKRLVYLFVVISILLFYSWIYFVKDDDWLRMVGASIFTIVGGTVGFILLYRTYRYIQSREKYFWLLLCCGVFFYISSNFVWFCFLVATGKPLYPNVSSYLWLVSYLFFLGALIYMSQIISMYVTNSHYVFNIVVFITIANAVSVQYFIDSILEFGGNVLSISFKTLAYPMLSLSIMFVTTTLYFLSKRSRIRKQLKFIIIVFYLQILADAIFVYNNIQGSYDLGGYIDPLWLLAILFKGSASLDIQPNQPIPEVKEITYEKTKGTIFPYLGIIFLLILVILNNEWEVNALNIGICILFLLVIVRQFTIMKQNDHLMSEYRFLAYHDPLTLLKNRASFKLELAQMMESAEKKHHTLALLLIDLDRFKMINDTLGHHIGDNLLVLSAKRLKDTLPSSNEIYRLGGDEFTIIIPNTNPNNCIITAEKILEEFSKPFVIDEYEISITPSIGISTYPNNGTNADELMKNADAAMYLAKANGKNNFQFFNSELNRQLERKVAIEHGLRKALEENELSLYYQPKVDLHSGRIIGSEALLRWNHPEFGLISPNEFIPIAEETGDIAAIGDWVLQTACKQNRKWQKMGFPFLTIAVNVSARQFQQQDFLKKIHTGLQEIGYSPKLLELEITESIMQNIKESTEMLKSLKATGIKTAIDDFGTGYSSLFILKELPIDTIKIDKAFIDDIKEAGDYSMVRTIINMGLNLNLEVVAEGIEDEFQAEVLAKNQCNYGQGYLYSKPVQAHEFEQLLIEGLKKDSYHTV</sequence>
<dbReference type="Gene3D" id="3.20.20.450">
    <property type="entry name" value="EAL domain"/>
    <property type="match status" value="1"/>
</dbReference>
<name>A0ABW0LKF5_9BACI</name>
<gene>
    <name evidence="4" type="ORF">ACFPM4_09420</name>
</gene>
<dbReference type="RefSeq" id="WP_382350631.1">
    <property type="nucleotide sequence ID" value="NZ_JBHSMC010000013.1"/>
</dbReference>
<dbReference type="PANTHER" id="PTHR44757">
    <property type="entry name" value="DIGUANYLATE CYCLASE DGCP"/>
    <property type="match status" value="1"/>
</dbReference>
<dbReference type="EMBL" id="JBHSMC010000013">
    <property type="protein sequence ID" value="MFC5464971.1"/>
    <property type="molecule type" value="Genomic_DNA"/>
</dbReference>
<dbReference type="Gene3D" id="3.30.70.270">
    <property type="match status" value="1"/>
</dbReference>
<feature type="transmembrane region" description="Helical" evidence="1">
    <location>
        <begin position="109"/>
        <end position="126"/>
    </location>
</feature>
<proteinExistence type="predicted"/>
<dbReference type="SMART" id="SM00267">
    <property type="entry name" value="GGDEF"/>
    <property type="match status" value="1"/>
</dbReference>
<evidence type="ECO:0000259" key="3">
    <source>
        <dbReference type="PROSITE" id="PS50887"/>
    </source>
</evidence>
<dbReference type="InterPro" id="IPR001633">
    <property type="entry name" value="EAL_dom"/>
</dbReference>
<dbReference type="PANTHER" id="PTHR44757:SF2">
    <property type="entry name" value="BIOFILM ARCHITECTURE MAINTENANCE PROTEIN MBAA"/>
    <property type="match status" value="1"/>
</dbReference>
<dbReference type="SMART" id="SM00052">
    <property type="entry name" value="EAL"/>
    <property type="match status" value="1"/>
</dbReference>
<dbReference type="CDD" id="cd01948">
    <property type="entry name" value="EAL"/>
    <property type="match status" value="1"/>
</dbReference>
<feature type="transmembrane region" description="Helical" evidence="1">
    <location>
        <begin position="138"/>
        <end position="158"/>
    </location>
</feature>
<dbReference type="CDD" id="cd01949">
    <property type="entry name" value="GGDEF"/>
    <property type="match status" value="1"/>
</dbReference>
<feature type="domain" description="GGDEF" evidence="3">
    <location>
        <begin position="363"/>
        <end position="495"/>
    </location>
</feature>
<dbReference type="PROSITE" id="PS50887">
    <property type="entry name" value="GGDEF"/>
    <property type="match status" value="1"/>
</dbReference>
<feature type="transmembrane region" description="Helical" evidence="1">
    <location>
        <begin position="207"/>
        <end position="224"/>
    </location>
</feature>
<feature type="transmembrane region" description="Helical" evidence="1">
    <location>
        <begin position="299"/>
        <end position="317"/>
    </location>
</feature>
<dbReference type="Proteomes" id="UP001596147">
    <property type="component" value="Unassembled WGS sequence"/>
</dbReference>
<dbReference type="Pfam" id="PF00990">
    <property type="entry name" value="GGDEF"/>
    <property type="match status" value="1"/>
</dbReference>
<dbReference type="Pfam" id="PF00563">
    <property type="entry name" value="EAL"/>
    <property type="match status" value="1"/>
</dbReference>
<dbReference type="InterPro" id="IPR043128">
    <property type="entry name" value="Rev_trsase/Diguanyl_cyclase"/>
</dbReference>
<keyword evidence="1" id="KW-0812">Transmembrane</keyword>
<reference evidence="5" key="1">
    <citation type="journal article" date="2019" name="Int. J. Syst. Evol. Microbiol.">
        <title>The Global Catalogue of Microorganisms (GCM) 10K type strain sequencing project: providing services to taxonomists for standard genome sequencing and annotation.</title>
        <authorList>
            <consortium name="The Broad Institute Genomics Platform"/>
            <consortium name="The Broad Institute Genome Sequencing Center for Infectious Disease"/>
            <person name="Wu L."/>
            <person name="Ma J."/>
        </authorList>
    </citation>
    <scope>NUCLEOTIDE SEQUENCE [LARGE SCALE GENOMIC DNA]</scope>
    <source>
        <strain evidence="5">CGMCC 1.12237</strain>
    </source>
</reference>
<dbReference type="SUPFAM" id="SSF55073">
    <property type="entry name" value="Nucleotide cyclase"/>
    <property type="match status" value="1"/>
</dbReference>
<keyword evidence="1" id="KW-1133">Transmembrane helix</keyword>
<feature type="domain" description="EAL" evidence="2">
    <location>
        <begin position="504"/>
        <end position="756"/>
    </location>
</feature>
<organism evidence="4 5">
    <name type="scientific">Lederbergia graminis</name>
    <dbReference type="NCBI Taxonomy" id="735518"/>
    <lineage>
        <taxon>Bacteria</taxon>
        <taxon>Bacillati</taxon>
        <taxon>Bacillota</taxon>
        <taxon>Bacilli</taxon>
        <taxon>Bacillales</taxon>
        <taxon>Bacillaceae</taxon>
        <taxon>Lederbergia</taxon>
    </lineage>
</organism>
<dbReference type="InterPro" id="IPR035919">
    <property type="entry name" value="EAL_sf"/>
</dbReference>
<evidence type="ECO:0000313" key="4">
    <source>
        <dbReference type="EMBL" id="MFC5464971.1"/>
    </source>
</evidence>
<feature type="transmembrane region" description="Helical" evidence="1">
    <location>
        <begin position="38"/>
        <end position="60"/>
    </location>
</feature>
<accession>A0ABW0LKF5</accession>
<feature type="transmembrane region" description="Helical" evidence="1">
    <location>
        <begin position="14"/>
        <end position="32"/>
    </location>
</feature>
<dbReference type="InterPro" id="IPR052155">
    <property type="entry name" value="Biofilm_reg_signaling"/>
</dbReference>
<keyword evidence="1" id="KW-0472">Membrane</keyword>
<evidence type="ECO:0000313" key="5">
    <source>
        <dbReference type="Proteomes" id="UP001596147"/>
    </source>
</evidence>
<dbReference type="SUPFAM" id="SSF141868">
    <property type="entry name" value="EAL domain-like"/>
    <property type="match status" value="1"/>
</dbReference>